<feature type="compositionally biased region" description="Gly residues" evidence="1">
    <location>
        <begin position="9"/>
        <end position="25"/>
    </location>
</feature>
<accession>A0AAD5XEL5</accession>
<evidence type="ECO:0000313" key="2">
    <source>
        <dbReference type="EMBL" id="KAJ3113927.1"/>
    </source>
</evidence>
<feature type="region of interest" description="Disordered" evidence="1">
    <location>
        <begin position="153"/>
        <end position="315"/>
    </location>
</feature>
<proteinExistence type="predicted"/>
<feature type="compositionally biased region" description="Low complexity" evidence="1">
    <location>
        <begin position="301"/>
        <end position="315"/>
    </location>
</feature>
<evidence type="ECO:0000256" key="1">
    <source>
        <dbReference type="SAM" id="MobiDB-lite"/>
    </source>
</evidence>
<feature type="region of interest" description="Disordered" evidence="1">
    <location>
        <begin position="364"/>
        <end position="394"/>
    </location>
</feature>
<sequence length="692" mass="73668">MRTNNGSDYGYGDGYGNGRGNGNSHGVGMLRVQVSDEGTGAESSGRPMDMLMSSIGSCTSANTIETVLSSEGSGSGDGDAEWPGAKPRPSCDSLAHAHEHGFGYGYGDGYEHGAPVHAQTSPLRPANSAPAYALVSLALSPNTLPTPSLVLATTPTQTPTHVSYPAPISTSPTTNHLQQTNQQQQQQLQQQLHLQLHQHKSSLLPPPRAKPRVPQHLPVPPSPLMRPYYSTALPPPPAQSLQSQLQPQFQSSNSNNPVPRPRRAAPTHLSSLQQTTQKLPPEDSLREFLQGRPTPTRRPSIAKSTKSSKSIDASAIIRSPTGRSYSFSSLKHQTLYPVSNPNHLSNNKSDNADSKSIRSLKMNKLQHSRSNSHLNYNISNGNNKNSNTSTSTNILRKPKSVGAFVVSKVKSMFSKKSASTESTENISNLQTSLHSSSFIPSDHELEYDELFGPASWNNHAANLRASYCTTNSATTTAATSPNADYPKPLSSDAPKFRKLSTSSSKFTVASVFGGGGGSSSSSTVGGSSSNSSIGGNFLNNYAATSPSREEPDYYNGATGLMSAATTSSATLISPTTISPQNYGTNNYYQYQQQQPVMMSLVPPRSKPASLYRQPSVSSKYQVAINNRDSAAAGGGSGDDCGKSFVSISWSKFQFPNRGGNILMDGEVKSFKWIGGGGGKGSSIKTKKSFIVD</sequence>
<organism evidence="2 3">
    <name type="scientific">Physocladia obscura</name>
    <dbReference type="NCBI Taxonomy" id="109957"/>
    <lineage>
        <taxon>Eukaryota</taxon>
        <taxon>Fungi</taxon>
        <taxon>Fungi incertae sedis</taxon>
        <taxon>Chytridiomycota</taxon>
        <taxon>Chytridiomycota incertae sedis</taxon>
        <taxon>Chytridiomycetes</taxon>
        <taxon>Chytridiales</taxon>
        <taxon>Chytriomycetaceae</taxon>
        <taxon>Physocladia</taxon>
    </lineage>
</organism>
<protein>
    <submittedName>
        <fullName evidence="2">Uncharacterized protein</fullName>
    </submittedName>
</protein>
<dbReference type="AlphaFoldDB" id="A0AAD5XEL5"/>
<dbReference type="Proteomes" id="UP001211907">
    <property type="component" value="Unassembled WGS sequence"/>
</dbReference>
<gene>
    <name evidence="2" type="ORF">HK100_001842</name>
</gene>
<feature type="region of interest" description="Disordered" evidence="1">
    <location>
        <begin position="69"/>
        <end position="90"/>
    </location>
</feature>
<feature type="compositionally biased region" description="Low complexity" evidence="1">
    <location>
        <begin position="173"/>
        <end position="195"/>
    </location>
</feature>
<keyword evidence="3" id="KW-1185">Reference proteome</keyword>
<reference evidence="2" key="1">
    <citation type="submission" date="2020-05" db="EMBL/GenBank/DDBJ databases">
        <title>Phylogenomic resolution of chytrid fungi.</title>
        <authorList>
            <person name="Stajich J.E."/>
            <person name="Amses K."/>
            <person name="Simmons R."/>
            <person name="Seto K."/>
            <person name="Myers J."/>
            <person name="Bonds A."/>
            <person name="Quandt C.A."/>
            <person name="Barry K."/>
            <person name="Liu P."/>
            <person name="Grigoriev I."/>
            <person name="Longcore J.E."/>
            <person name="James T.Y."/>
        </authorList>
    </citation>
    <scope>NUCLEOTIDE SEQUENCE</scope>
    <source>
        <strain evidence="2">JEL0513</strain>
    </source>
</reference>
<feature type="compositionally biased region" description="Low complexity" evidence="1">
    <location>
        <begin position="239"/>
        <end position="257"/>
    </location>
</feature>
<comment type="caution">
    <text evidence="2">The sequence shown here is derived from an EMBL/GenBank/DDBJ whole genome shotgun (WGS) entry which is preliminary data.</text>
</comment>
<feature type="compositionally biased region" description="Low complexity" evidence="1">
    <location>
        <begin position="375"/>
        <end position="393"/>
    </location>
</feature>
<evidence type="ECO:0000313" key="3">
    <source>
        <dbReference type="Proteomes" id="UP001211907"/>
    </source>
</evidence>
<feature type="region of interest" description="Disordered" evidence="1">
    <location>
        <begin position="1"/>
        <end position="27"/>
    </location>
</feature>
<feature type="compositionally biased region" description="Polar residues" evidence="1">
    <location>
        <begin position="268"/>
        <end position="278"/>
    </location>
</feature>
<name>A0AAD5XEL5_9FUNG</name>
<dbReference type="EMBL" id="JADGJH010001409">
    <property type="protein sequence ID" value="KAJ3113927.1"/>
    <property type="molecule type" value="Genomic_DNA"/>
</dbReference>